<dbReference type="HOGENOM" id="CLU_596066_0_0_1"/>
<dbReference type="EMBL" id="KN824397">
    <property type="protein sequence ID" value="KIM21008.1"/>
    <property type="molecule type" value="Genomic_DNA"/>
</dbReference>
<reference evidence="3" key="2">
    <citation type="submission" date="2015-01" db="EMBL/GenBank/DDBJ databases">
        <title>Evolutionary Origins and Diversification of the Mycorrhizal Mutualists.</title>
        <authorList>
            <consortium name="DOE Joint Genome Institute"/>
            <consortium name="Mycorrhizal Genomics Consortium"/>
            <person name="Kohler A."/>
            <person name="Kuo A."/>
            <person name="Nagy L.G."/>
            <person name="Floudas D."/>
            <person name="Copeland A."/>
            <person name="Barry K.W."/>
            <person name="Cichocki N."/>
            <person name="Veneault-Fourrey C."/>
            <person name="LaButti K."/>
            <person name="Lindquist E.A."/>
            <person name="Lipzen A."/>
            <person name="Lundell T."/>
            <person name="Morin E."/>
            <person name="Murat C."/>
            <person name="Riley R."/>
            <person name="Ohm R."/>
            <person name="Sun H."/>
            <person name="Tunlid A."/>
            <person name="Henrissat B."/>
            <person name="Grigoriev I.V."/>
            <person name="Hibbett D.S."/>
            <person name="Martin F."/>
        </authorList>
    </citation>
    <scope>NUCLEOTIDE SEQUENCE [LARGE SCALE GENOMIC DNA]</scope>
    <source>
        <strain evidence="3">MAFF 305830</strain>
    </source>
</reference>
<proteinExistence type="predicted"/>
<sequence>MSGPALERTPFEIWSAICALLLHTPLLPHYDATFAQHMATFSYNCRSTSLRHELDQIAYRLRLFIPRLCGISAHKYLTWPATRSDPTAPIRDLTRIRAFIPAPVLVSECPIPLFDRLPNLEILSWAYFWPKSFLNSAIHHKVHQNLTHLRIHIQPSQLHVLKSPVNFINLRFLSLHLRGDRQLATQQTFGHLDLCTWAKFPKLEGLCLAFRLEKEWYDEVLSFLRGVGTNLLSLVLGGETLRKFLCGTEQGSTGWFTTETWDLFPSLLNFGLYDDVVRRYPPPPPITRPPLNLIYRFIVGISPIYAPGKDCFSQHHESMEQVVQACAQWGTKQMTMFEAWHEAKSKVSGINILHPLTVGGHVEFYERMMAMGVEIRDRDGILVTEPEGMHFLQALKEYENRFAKAIRYHASHRESGESRERERSNASEKPANTAFHYGYVHIVARGTELELVVSGAVND</sequence>
<dbReference type="AlphaFoldDB" id="A0A0C2W3F0"/>
<gene>
    <name evidence="2" type="ORF">M408DRAFT_305784</name>
</gene>
<organism evidence="2 3">
    <name type="scientific">Serendipita vermifera MAFF 305830</name>
    <dbReference type="NCBI Taxonomy" id="933852"/>
    <lineage>
        <taxon>Eukaryota</taxon>
        <taxon>Fungi</taxon>
        <taxon>Dikarya</taxon>
        <taxon>Basidiomycota</taxon>
        <taxon>Agaricomycotina</taxon>
        <taxon>Agaricomycetes</taxon>
        <taxon>Sebacinales</taxon>
        <taxon>Serendipitaceae</taxon>
        <taxon>Serendipita</taxon>
    </lineage>
</organism>
<name>A0A0C2W3F0_SERVB</name>
<dbReference type="OrthoDB" id="3258324at2759"/>
<evidence type="ECO:0000313" key="3">
    <source>
        <dbReference type="Proteomes" id="UP000054097"/>
    </source>
</evidence>
<dbReference type="Proteomes" id="UP000054097">
    <property type="component" value="Unassembled WGS sequence"/>
</dbReference>
<evidence type="ECO:0000256" key="1">
    <source>
        <dbReference type="SAM" id="MobiDB-lite"/>
    </source>
</evidence>
<evidence type="ECO:0000313" key="2">
    <source>
        <dbReference type="EMBL" id="KIM21008.1"/>
    </source>
</evidence>
<feature type="region of interest" description="Disordered" evidence="1">
    <location>
        <begin position="410"/>
        <end position="430"/>
    </location>
</feature>
<reference evidence="2 3" key="1">
    <citation type="submission" date="2014-04" db="EMBL/GenBank/DDBJ databases">
        <authorList>
            <consortium name="DOE Joint Genome Institute"/>
            <person name="Kuo A."/>
            <person name="Zuccaro A."/>
            <person name="Kohler A."/>
            <person name="Nagy L.G."/>
            <person name="Floudas D."/>
            <person name="Copeland A."/>
            <person name="Barry K.W."/>
            <person name="Cichocki N."/>
            <person name="Veneault-Fourrey C."/>
            <person name="LaButti K."/>
            <person name="Lindquist E.A."/>
            <person name="Lipzen A."/>
            <person name="Lundell T."/>
            <person name="Morin E."/>
            <person name="Murat C."/>
            <person name="Sun H."/>
            <person name="Tunlid A."/>
            <person name="Henrissat B."/>
            <person name="Grigoriev I.V."/>
            <person name="Hibbett D.S."/>
            <person name="Martin F."/>
            <person name="Nordberg H.P."/>
            <person name="Cantor M.N."/>
            <person name="Hua S.X."/>
        </authorList>
    </citation>
    <scope>NUCLEOTIDE SEQUENCE [LARGE SCALE GENOMIC DNA]</scope>
    <source>
        <strain evidence="2 3">MAFF 305830</strain>
    </source>
</reference>
<accession>A0A0C2W3F0</accession>
<keyword evidence="3" id="KW-1185">Reference proteome</keyword>
<protein>
    <submittedName>
        <fullName evidence="2">Uncharacterized protein</fullName>
    </submittedName>
</protein>
<feature type="compositionally biased region" description="Basic and acidic residues" evidence="1">
    <location>
        <begin position="411"/>
        <end position="426"/>
    </location>
</feature>